<sequence length="678" mass="76778">MRALHVLFKPNSSPLKPTSSFSKRDVSSPQPFFTGTINPHETHFISLIHSSKTTQQLQQIHAQIILHNLSSNTRLLTQFISSCSLHKSIDYALSISKQCADLNLFLFNALIRALAENRRFESSISHFVLMLRMCIRPDRLTMPYVLKSVAAIVECELGRVVHGGILKMGLEFDSFVRVSLVDMYVKFELLGDALQLFDESPERNKLGSILLWNVLINGCCKMGDLRKATELFETMPDRNAGSWNSLINGFMRNGEVDRARELFDRMPEKNVVSWTTVVTGFSQNGHHEKALSMFFQMLEMGVKPNDLTSVSALSACAKVGALEAGARIHNYLSRSGFVLNRAIGTALVDMYAKCGNIESASWVFNMTKEKDLRTWSVMIWGWAIHGFFQQALQYFEKMKLEGIDPDGVVFLAILTACSHSGQVDKGLSFFDSMRFDYSIEPTMKHYALIVDLLGRAGRLDEALRFIQSMPLDPDSVIWGALFCACRAHKNVELAEFASERLLHLEPKHPGGYVFLSNIYAGVGRWEDVERVRTSMKNRGAEKNPGWSYIEVDGQVHSFIANDHAHESAEEIYKKLEEITRSARQQGYMPGTEWVLHNIEEEEKEDSLGSHSEKLALAFGLISTSPNTTIRIVKNLRVCGDCHSMMKYVSKMSQREIVLRDIKRFHHFKHGMCSCGDYW</sequence>
<reference evidence="1 2" key="1">
    <citation type="journal article" date="2022" name="Plant J.">
        <title>Chromosome-level genome of Camellia lanceoleosa provides a valuable resource for understanding genome evolution and self-incompatibility.</title>
        <authorList>
            <person name="Gong W."/>
            <person name="Xiao S."/>
            <person name="Wang L."/>
            <person name="Liao Z."/>
            <person name="Chang Y."/>
            <person name="Mo W."/>
            <person name="Hu G."/>
            <person name="Li W."/>
            <person name="Zhao G."/>
            <person name="Zhu H."/>
            <person name="Hu X."/>
            <person name="Ji K."/>
            <person name="Xiang X."/>
            <person name="Song Q."/>
            <person name="Yuan D."/>
            <person name="Jin S."/>
            <person name="Zhang L."/>
        </authorList>
    </citation>
    <scope>NUCLEOTIDE SEQUENCE [LARGE SCALE GENOMIC DNA]</scope>
    <source>
        <strain evidence="1">SQ_2022a</strain>
    </source>
</reference>
<keyword evidence="2" id="KW-1185">Reference proteome</keyword>
<evidence type="ECO:0000313" key="1">
    <source>
        <dbReference type="EMBL" id="KAI8010239.1"/>
    </source>
</evidence>
<organism evidence="1 2">
    <name type="scientific">Camellia lanceoleosa</name>
    <dbReference type="NCBI Taxonomy" id="1840588"/>
    <lineage>
        <taxon>Eukaryota</taxon>
        <taxon>Viridiplantae</taxon>
        <taxon>Streptophyta</taxon>
        <taxon>Embryophyta</taxon>
        <taxon>Tracheophyta</taxon>
        <taxon>Spermatophyta</taxon>
        <taxon>Magnoliopsida</taxon>
        <taxon>eudicotyledons</taxon>
        <taxon>Gunneridae</taxon>
        <taxon>Pentapetalae</taxon>
        <taxon>asterids</taxon>
        <taxon>Ericales</taxon>
        <taxon>Theaceae</taxon>
        <taxon>Camellia</taxon>
    </lineage>
</organism>
<name>A0ACC0HB48_9ERIC</name>
<comment type="caution">
    <text evidence="1">The sequence shown here is derived from an EMBL/GenBank/DDBJ whole genome shotgun (WGS) entry which is preliminary data.</text>
</comment>
<dbReference type="Proteomes" id="UP001060215">
    <property type="component" value="Chromosome 5"/>
</dbReference>
<gene>
    <name evidence="1" type="ORF">LOK49_LG06G02376</name>
</gene>
<protein>
    <submittedName>
        <fullName evidence="1">Pentatricopeptide repeat-containing protein</fullName>
    </submittedName>
</protein>
<proteinExistence type="predicted"/>
<evidence type="ECO:0000313" key="2">
    <source>
        <dbReference type="Proteomes" id="UP001060215"/>
    </source>
</evidence>
<accession>A0ACC0HB48</accession>
<dbReference type="EMBL" id="CM045762">
    <property type="protein sequence ID" value="KAI8010239.1"/>
    <property type="molecule type" value="Genomic_DNA"/>
</dbReference>